<accession>A0A6S6WGG2</accession>
<name>A0A6S6WGG2_9PLEO</name>
<sequence length="87" mass="9489">MLLSPLLLAFFASTAVAEKFGYALTGCGPQETRRCKTTYNAECVIYGDNNGKHTTQVCVHRSGTCDCGYLEVGNKLYPNKYGYTCGC</sequence>
<dbReference type="AlphaFoldDB" id="A0A6S6WGG2"/>
<proteinExistence type="predicted"/>
<dbReference type="Proteomes" id="UP000472372">
    <property type="component" value="Chromosome 12"/>
</dbReference>
<reference evidence="1" key="1">
    <citation type="submission" date="2021-02" db="EMBL/GenBank/DDBJ databases">
        <authorList>
            <person name="Syme A R."/>
            <person name="Syme A R."/>
            <person name="Moolhuijzen P."/>
        </authorList>
    </citation>
    <scope>NUCLEOTIDE SEQUENCE</scope>
    <source>
        <strain evidence="1">W1-1</strain>
    </source>
</reference>
<gene>
    <name evidence="1" type="ORF">PTTW11_11004</name>
</gene>
<organism evidence="1 2">
    <name type="scientific">Pyrenophora teres f. teres</name>
    <dbReference type="NCBI Taxonomy" id="97479"/>
    <lineage>
        <taxon>Eukaryota</taxon>
        <taxon>Fungi</taxon>
        <taxon>Dikarya</taxon>
        <taxon>Ascomycota</taxon>
        <taxon>Pezizomycotina</taxon>
        <taxon>Dothideomycetes</taxon>
        <taxon>Pleosporomycetidae</taxon>
        <taxon>Pleosporales</taxon>
        <taxon>Pleosporineae</taxon>
        <taxon>Pleosporaceae</taxon>
        <taxon>Pyrenophora</taxon>
    </lineage>
</organism>
<evidence type="ECO:0000313" key="2">
    <source>
        <dbReference type="Proteomes" id="UP000472372"/>
    </source>
</evidence>
<protein>
    <submittedName>
        <fullName evidence="1">Uncharacterized protein</fullName>
    </submittedName>
</protein>
<dbReference type="EMBL" id="HG992988">
    <property type="protein sequence ID" value="CAE7218177.1"/>
    <property type="molecule type" value="Genomic_DNA"/>
</dbReference>
<evidence type="ECO:0000313" key="1">
    <source>
        <dbReference type="EMBL" id="CAE7218177.1"/>
    </source>
</evidence>